<evidence type="ECO:0000313" key="11">
    <source>
        <dbReference type="EMBL" id="KAJ5200032.1"/>
    </source>
</evidence>
<proteinExistence type="inferred from homology"/>
<evidence type="ECO:0000256" key="10">
    <source>
        <dbReference type="SAM" id="Phobius"/>
    </source>
</evidence>
<evidence type="ECO:0000256" key="1">
    <source>
        <dbReference type="ARBA" id="ARBA00001971"/>
    </source>
</evidence>
<evidence type="ECO:0000256" key="2">
    <source>
        <dbReference type="ARBA" id="ARBA00010617"/>
    </source>
</evidence>
<dbReference type="PANTHER" id="PTHR24305">
    <property type="entry name" value="CYTOCHROME P450"/>
    <property type="match status" value="1"/>
</dbReference>
<dbReference type="PANTHER" id="PTHR24305:SF190">
    <property type="entry name" value="P450, PUTATIVE (EUROFUNG)-RELATED"/>
    <property type="match status" value="1"/>
</dbReference>
<evidence type="ECO:0000256" key="9">
    <source>
        <dbReference type="RuleBase" id="RU000461"/>
    </source>
</evidence>
<organism evidence="11 12">
    <name type="scientific">Penicillium cf. griseofulvum</name>
    <dbReference type="NCBI Taxonomy" id="2972120"/>
    <lineage>
        <taxon>Eukaryota</taxon>
        <taxon>Fungi</taxon>
        <taxon>Dikarya</taxon>
        <taxon>Ascomycota</taxon>
        <taxon>Pezizomycotina</taxon>
        <taxon>Eurotiomycetes</taxon>
        <taxon>Eurotiomycetidae</taxon>
        <taxon>Eurotiales</taxon>
        <taxon>Aspergillaceae</taxon>
        <taxon>Penicillium</taxon>
    </lineage>
</organism>
<comment type="similarity">
    <text evidence="2 9">Belongs to the cytochrome P450 family.</text>
</comment>
<evidence type="ECO:0000256" key="5">
    <source>
        <dbReference type="ARBA" id="ARBA00023002"/>
    </source>
</evidence>
<dbReference type="GO" id="GO:0016705">
    <property type="term" value="F:oxidoreductase activity, acting on paired donors, with incorporation or reduction of molecular oxygen"/>
    <property type="evidence" value="ECO:0007669"/>
    <property type="project" value="InterPro"/>
</dbReference>
<reference evidence="11" key="2">
    <citation type="journal article" date="2023" name="IMA Fungus">
        <title>Comparative genomic study of the Penicillium genus elucidates a diverse pangenome and 15 lateral gene transfer events.</title>
        <authorList>
            <person name="Petersen C."/>
            <person name="Sorensen T."/>
            <person name="Nielsen M.R."/>
            <person name="Sondergaard T.E."/>
            <person name="Sorensen J.L."/>
            <person name="Fitzpatrick D.A."/>
            <person name="Frisvad J.C."/>
            <person name="Nielsen K.L."/>
        </authorList>
    </citation>
    <scope>NUCLEOTIDE SEQUENCE</scope>
    <source>
        <strain evidence="11">IBT 16849</strain>
    </source>
</reference>
<dbReference type="GO" id="GO:0005506">
    <property type="term" value="F:iron ion binding"/>
    <property type="evidence" value="ECO:0007669"/>
    <property type="project" value="InterPro"/>
</dbReference>
<evidence type="ECO:0000313" key="12">
    <source>
        <dbReference type="Proteomes" id="UP001150879"/>
    </source>
</evidence>
<dbReference type="PROSITE" id="PS00086">
    <property type="entry name" value="CYTOCHROME_P450"/>
    <property type="match status" value="1"/>
</dbReference>
<evidence type="ECO:0008006" key="13">
    <source>
        <dbReference type="Google" id="ProtNLM"/>
    </source>
</evidence>
<dbReference type="Pfam" id="PF00067">
    <property type="entry name" value="p450"/>
    <property type="match status" value="1"/>
</dbReference>
<reference evidence="11" key="1">
    <citation type="submission" date="2022-11" db="EMBL/GenBank/DDBJ databases">
        <authorList>
            <person name="Petersen C."/>
        </authorList>
    </citation>
    <scope>NUCLEOTIDE SEQUENCE</scope>
    <source>
        <strain evidence="11">IBT 16849</strain>
    </source>
</reference>
<dbReference type="InterPro" id="IPR036396">
    <property type="entry name" value="Cyt_P450_sf"/>
</dbReference>
<dbReference type="Gene3D" id="1.10.630.10">
    <property type="entry name" value="Cytochrome P450"/>
    <property type="match status" value="1"/>
</dbReference>
<dbReference type="OrthoDB" id="3934656at2759"/>
<keyword evidence="7 9" id="KW-0503">Monooxygenase</keyword>
<keyword evidence="3 8" id="KW-0349">Heme</keyword>
<accession>A0A9W9MFZ7</accession>
<dbReference type="InterPro" id="IPR050121">
    <property type="entry name" value="Cytochrome_P450_monoxygenase"/>
</dbReference>
<dbReference type="GO" id="GO:0043386">
    <property type="term" value="P:mycotoxin biosynthetic process"/>
    <property type="evidence" value="ECO:0007669"/>
    <property type="project" value="UniProtKB-ARBA"/>
</dbReference>
<dbReference type="GO" id="GO:0004497">
    <property type="term" value="F:monooxygenase activity"/>
    <property type="evidence" value="ECO:0007669"/>
    <property type="project" value="UniProtKB-KW"/>
</dbReference>
<dbReference type="AlphaFoldDB" id="A0A9W9MFZ7"/>
<dbReference type="SUPFAM" id="SSF48264">
    <property type="entry name" value="Cytochrome P450"/>
    <property type="match status" value="1"/>
</dbReference>
<dbReference type="FunFam" id="1.10.630.10:FF:000050">
    <property type="entry name" value="Cytochrome P450 monooxygenase"/>
    <property type="match status" value="1"/>
</dbReference>
<dbReference type="EMBL" id="JAPQKP010000003">
    <property type="protein sequence ID" value="KAJ5200032.1"/>
    <property type="molecule type" value="Genomic_DNA"/>
</dbReference>
<gene>
    <name evidence="11" type="ORF">N7472_005236</name>
</gene>
<name>A0A9W9MFZ7_9EURO</name>
<keyword evidence="6 8" id="KW-0408">Iron</keyword>
<evidence type="ECO:0000256" key="7">
    <source>
        <dbReference type="ARBA" id="ARBA00023033"/>
    </source>
</evidence>
<dbReference type="PRINTS" id="PR00463">
    <property type="entry name" value="EP450I"/>
</dbReference>
<sequence>MTNQTYTEVSSRLMMAVGVVVVIWILAHIINSLLDPLRDIPGPLGARFSRIWYLRAISKGNFEKTNIDLHRVYGPIVRIAPRQYSLDDPKALRTIYSHSSTFIKAAWYDASGNPNPESHDLFTDRDPRRHSANRRKVASLYSMTSLVQMESCVVECSTLLIQKFTEFAESGRPLNLQHWMQYYAFDVIGLITVNKRFGFLDSGTDQNSLIAALHAYLTYAANVGVYAEWHPFLAKIVALLPSAGMAHLQGFTAHHIAEGQTNSSAKDSNMSSSDSFLNKLLKMHAQNPEKISLADIFTTCITNVGAGSDTTSISITALLYNLSKHPSIYQKLREEIKLADKQGKLSSPAITFQESQNLPYLQACIKEALRLHPATGLSLARVVPKGGATLSGRFFPEGETVGVNAWVIHQNESVFGPDTASYRPERWLESPARSSEMDRNFLAFGAGARTCIGKNISLMEIGKLVPELVRRFDFELVDSKAPLETQNVWFVKQTNVECRIRLRREA</sequence>
<feature type="transmembrane region" description="Helical" evidence="10">
    <location>
        <begin position="12"/>
        <end position="30"/>
    </location>
</feature>
<dbReference type="Proteomes" id="UP001150879">
    <property type="component" value="Unassembled WGS sequence"/>
</dbReference>
<feature type="binding site" description="axial binding residue" evidence="8">
    <location>
        <position position="451"/>
    </location>
    <ligand>
        <name>heme</name>
        <dbReference type="ChEBI" id="CHEBI:30413"/>
    </ligand>
    <ligandPart>
        <name>Fe</name>
        <dbReference type="ChEBI" id="CHEBI:18248"/>
    </ligandPart>
</feature>
<dbReference type="InterPro" id="IPR001128">
    <property type="entry name" value="Cyt_P450"/>
</dbReference>
<dbReference type="InterPro" id="IPR017972">
    <property type="entry name" value="Cyt_P450_CS"/>
</dbReference>
<evidence type="ECO:0000256" key="4">
    <source>
        <dbReference type="ARBA" id="ARBA00022723"/>
    </source>
</evidence>
<keyword evidence="4 8" id="KW-0479">Metal-binding</keyword>
<keyword evidence="10" id="KW-1133">Transmembrane helix</keyword>
<dbReference type="GO" id="GO:0020037">
    <property type="term" value="F:heme binding"/>
    <property type="evidence" value="ECO:0007669"/>
    <property type="project" value="InterPro"/>
</dbReference>
<dbReference type="CDD" id="cd11060">
    <property type="entry name" value="CYP57A1-like"/>
    <property type="match status" value="1"/>
</dbReference>
<comment type="caution">
    <text evidence="11">The sequence shown here is derived from an EMBL/GenBank/DDBJ whole genome shotgun (WGS) entry which is preliminary data.</text>
</comment>
<keyword evidence="10" id="KW-0472">Membrane</keyword>
<keyword evidence="5 9" id="KW-0560">Oxidoreductase</keyword>
<evidence type="ECO:0000256" key="6">
    <source>
        <dbReference type="ARBA" id="ARBA00023004"/>
    </source>
</evidence>
<keyword evidence="12" id="KW-1185">Reference proteome</keyword>
<protein>
    <recommendedName>
        <fullName evidence="13">Cytochrome P450</fullName>
    </recommendedName>
</protein>
<evidence type="ECO:0000256" key="3">
    <source>
        <dbReference type="ARBA" id="ARBA00022617"/>
    </source>
</evidence>
<comment type="cofactor">
    <cofactor evidence="1 8">
        <name>heme</name>
        <dbReference type="ChEBI" id="CHEBI:30413"/>
    </cofactor>
</comment>
<dbReference type="PRINTS" id="PR00385">
    <property type="entry name" value="P450"/>
</dbReference>
<evidence type="ECO:0000256" key="8">
    <source>
        <dbReference type="PIRSR" id="PIRSR602401-1"/>
    </source>
</evidence>
<dbReference type="InterPro" id="IPR002401">
    <property type="entry name" value="Cyt_P450_E_grp-I"/>
</dbReference>
<keyword evidence="10" id="KW-0812">Transmembrane</keyword>